<accession>A0A1S1U8B3</accession>
<gene>
    <name evidence="1" type="ORF">AKG95_16200</name>
</gene>
<protein>
    <recommendedName>
        <fullName evidence="3">Glycosylase</fullName>
    </recommendedName>
</protein>
<evidence type="ECO:0000313" key="2">
    <source>
        <dbReference type="Proteomes" id="UP000179840"/>
    </source>
</evidence>
<dbReference type="InterPro" id="IPR023296">
    <property type="entry name" value="Glyco_hydro_beta-prop_sf"/>
</dbReference>
<dbReference type="SUPFAM" id="SSF75005">
    <property type="entry name" value="Arabinanase/levansucrase/invertase"/>
    <property type="match status" value="1"/>
</dbReference>
<evidence type="ECO:0000313" key="1">
    <source>
        <dbReference type="EMBL" id="OHV96319.1"/>
    </source>
</evidence>
<name>A0A1S1U8B3_9BURK</name>
<evidence type="ECO:0008006" key="3">
    <source>
        <dbReference type="Google" id="ProtNLM"/>
    </source>
</evidence>
<reference evidence="1 2" key="1">
    <citation type="submission" date="2015-06" db="EMBL/GenBank/DDBJ databases">
        <title>Draft genome sequencing of a biphenyl-degrading bacterium, Janthinobacterium lividum MEG1.</title>
        <authorList>
            <person name="Shimodaira J."/>
            <person name="Hatta T."/>
        </authorList>
    </citation>
    <scope>NUCLEOTIDE SEQUENCE [LARGE SCALE GENOMIC DNA]</scope>
    <source>
        <strain evidence="1 2">MEG1</strain>
    </source>
</reference>
<dbReference type="Proteomes" id="UP000179840">
    <property type="component" value="Unassembled WGS sequence"/>
</dbReference>
<dbReference type="AlphaFoldDB" id="A0A1S1U8B3"/>
<dbReference type="Gene3D" id="2.115.10.20">
    <property type="entry name" value="Glycosyl hydrolase domain, family 43"/>
    <property type="match status" value="2"/>
</dbReference>
<organism evidence="1 2">
    <name type="scientific">Janthinobacterium lividum</name>
    <dbReference type="NCBI Taxonomy" id="29581"/>
    <lineage>
        <taxon>Bacteria</taxon>
        <taxon>Pseudomonadati</taxon>
        <taxon>Pseudomonadota</taxon>
        <taxon>Betaproteobacteria</taxon>
        <taxon>Burkholderiales</taxon>
        <taxon>Oxalobacteraceae</taxon>
        <taxon>Janthinobacterium</taxon>
    </lineage>
</organism>
<proteinExistence type="predicted"/>
<dbReference type="PANTHER" id="PTHR35279:SF1">
    <property type="entry name" value="ARABINANASE_LEVANSUCRASE_INVERTASE"/>
    <property type="match status" value="1"/>
</dbReference>
<sequence>MKWQKLGKLFDPADHLLPNNCIGFAQSPQTLLLHDRVRIYFSTRERDNNGKYLSHVAFVDVSRDLRSISSVSTKPVIPLGGLGCFDEHGIFPVNMVRDGERVLAYTTGWNRKVSVSVDASIGLAISYDDGLTFQKHGTGPVMSASLHEPFLVADAYVAIHDGTYHMWYIFGTAWKKFDPDAAPDRVYKIAHATSRDGIHWNRDGKPIIADRLNQDECQALPTIFKRHGYYHMYFCYRQAHGFRTDSNSAYRIGYAWSHDLIEWQRDDSLAGIDVSPEGWDSQMQCYPHTFELDGTMYMLYNGNEFGRHGFGLARLCDELPNAHDSATTFPSKTSP</sequence>
<comment type="caution">
    <text evidence="1">The sequence shown here is derived from an EMBL/GenBank/DDBJ whole genome shotgun (WGS) entry which is preliminary data.</text>
</comment>
<dbReference type="EMBL" id="LFKP01000008">
    <property type="protein sequence ID" value="OHV96319.1"/>
    <property type="molecule type" value="Genomic_DNA"/>
</dbReference>
<dbReference type="PANTHER" id="PTHR35279">
    <property type="match status" value="1"/>
</dbReference>
<dbReference type="RefSeq" id="WP_071077815.1">
    <property type="nucleotide sequence ID" value="NZ_LFKP01000008.1"/>
</dbReference>